<dbReference type="EMBL" id="WTRN01002601">
    <property type="protein sequence ID" value="MWT89749.1"/>
    <property type="molecule type" value="Genomic_DNA"/>
</dbReference>
<dbReference type="InterPro" id="IPR002059">
    <property type="entry name" value="CSP_DNA-bd"/>
</dbReference>
<dbReference type="Gene3D" id="6.20.370.130">
    <property type="match status" value="1"/>
</dbReference>
<feature type="non-terminal residue" evidence="2">
    <location>
        <position position="1"/>
    </location>
</feature>
<evidence type="ECO:0000313" key="4">
    <source>
        <dbReference type="Proteomes" id="UP000480485"/>
    </source>
</evidence>
<dbReference type="Proteomes" id="UP000480485">
    <property type="component" value="Unassembled WGS sequence"/>
</dbReference>
<dbReference type="GO" id="GO:0003676">
    <property type="term" value="F:nucleic acid binding"/>
    <property type="evidence" value="ECO:0007669"/>
    <property type="project" value="InterPro"/>
</dbReference>
<organism evidence="2 4">
    <name type="scientific">Escherichia coli</name>
    <dbReference type="NCBI Taxonomy" id="562"/>
    <lineage>
        <taxon>Bacteria</taxon>
        <taxon>Pseudomonadati</taxon>
        <taxon>Pseudomonadota</taxon>
        <taxon>Gammaproteobacteria</taxon>
        <taxon>Enterobacterales</taxon>
        <taxon>Enterobacteriaceae</taxon>
        <taxon>Escherichia</taxon>
    </lineage>
</organism>
<comment type="caution">
    <text evidence="2">The sequence shown here is derived from an EMBL/GenBank/DDBJ whole genome shotgun (WGS) entry which is preliminary data.</text>
</comment>
<dbReference type="EMBL" id="WTRN01002592">
    <property type="protein sequence ID" value="MWT89738.1"/>
    <property type="molecule type" value="Genomic_DNA"/>
</dbReference>
<evidence type="ECO:0000313" key="3">
    <source>
        <dbReference type="EMBL" id="MWT89749.1"/>
    </source>
</evidence>
<proteinExistence type="predicted"/>
<protein>
    <submittedName>
        <fullName evidence="2">Transcription antiterminator/RNA stability regulator CspE</fullName>
    </submittedName>
</protein>
<accession>A0A6L7CW86</accession>
<dbReference type="Pfam" id="PF00313">
    <property type="entry name" value="CSD"/>
    <property type="match status" value="1"/>
</dbReference>
<evidence type="ECO:0000313" key="2">
    <source>
        <dbReference type="EMBL" id="MWT89738.1"/>
    </source>
</evidence>
<sequence>AEGQRVEFEITNGAKGPSAANVIAL</sequence>
<reference evidence="2 4" key="1">
    <citation type="submission" date="2019-12" db="EMBL/GenBank/DDBJ databases">
        <title>Enteriobacteria Tanzani isolates_8377-8380.</title>
        <authorList>
            <person name="Subbiah M."/>
            <person name="Call D."/>
        </authorList>
    </citation>
    <scope>NUCLEOTIDE SEQUENCE [LARGE SCALE GENOMIC DNA]</scope>
    <source>
        <strain evidence="2 4">8378wC7</strain>
    </source>
</reference>
<gene>
    <name evidence="2" type="primary">cspE</name>
    <name evidence="2" type="synonym">gicA</name>
    <name evidence="2" type="synonym">msmC</name>
    <name evidence="2" type="ORF">GP954_32185</name>
    <name evidence="3" type="ORF">GP954_32240</name>
</gene>
<dbReference type="AlphaFoldDB" id="A0A6L7CW86"/>
<evidence type="ECO:0000259" key="1">
    <source>
        <dbReference type="Pfam" id="PF00313"/>
    </source>
</evidence>
<dbReference type="RefSeq" id="WP_423778914.1">
    <property type="nucleotide sequence ID" value="NZ_JAOYSX010000007.1"/>
</dbReference>
<name>A0A6L7CW86_ECOLX</name>
<feature type="domain" description="CSD" evidence="1">
    <location>
        <begin position="2"/>
        <end position="24"/>
    </location>
</feature>